<evidence type="ECO:0000256" key="9">
    <source>
        <dbReference type="PROSITE-ProRule" id="PRU00024"/>
    </source>
</evidence>
<dbReference type="PANTHER" id="PTHR24104">
    <property type="entry name" value="E3 UBIQUITIN-PROTEIN LIGASE NHLRC1-RELATED"/>
    <property type="match status" value="1"/>
</dbReference>
<reference evidence="13" key="1">
    <citation type="journal article" date="2008" name="Nature">
        <title>The amphioxus genome and the evolution of the chordate karyotype.</title>
        <authorList>
            <consortium name="US DOE Joint Genome Institute (JGI-PGF)"/>
            <person name="Putnam N.H."/>
            <person name="Butts T."/>
            <person name="Ferrier D.E.K."/>
            <person name="Furlong R.F."/>
            <person name="Hellsten U."/>
            <person name="Kawashima T."/>
            <person name="Robinson-Rechavi M."/>
            <person name="Shoguchi E."/>
            <person name="Terry A."/>
            <person name="Yu J.-K."/>
            <person name="Benito-Gutierrez E.L."/>
            <person name="Dubchak I."/>
            <person name="Garcia-Fernandez J."/>
            <person name="Gibson-Brown J.J."/>
            <person name="Grigoriev I.V."/>
            <person name="Horton A.C."/>
            <person name="de Jong P.J."/>
            <person name="Jurka J."/>
            <person name="Kapitonov V.V."/>
            <person name="Kohara Y."/>
            <person name="Kuroki Y."/>
            <person name="Lindquist E."/>
            <person name="Lucas S."/>
            <person name="Osoegawa K."/>
            <person name="Pennacchio L.A."/>
            <person name="Salamov A.A."/>
            <person name="Satou Y."/>
            <person name="Sauka-Spengler T."/>
            <person name="Schmutz J."/>
            <person name="Shin-I T."/>
            <person name="Toyoda A."/>
            <person name="Bronner-Fraser M."/>
            <person name="Fujiyama A."/>
            <person name="Holland L.Z."/>
            <person name="Holland P.W.H."/>
            <person name="Satoh N."/>
            <person name="Rokhsar D.S."/>
        </authorList>
    </citation>
    <scope>NUCLEOTIDE SEQUENCE [LARGE SCALE GENOMIC DNA]</scope>
    <source>
        <strain evidence="13">S238N-H82</strain>
        <tissue evidence="13">Testes</tissue>
    </source>
</reference>
<dbReference type="InParanoid" id="C3YAM7"/>
<dbReference type="Pfam" id="PF00643">
    <property type="entry name" value="zf-B_box"/>
    <property type="match status" value="1"/>
</dbReference>
<dbReference type="InterPro" id="IPR001258">
    <property type="entry name" value="NHL_repeat"/>
</dbReference>
<dbReference type="FunFam" id="2.120.10.30:FF:000265">
    <property type="entry name" value="Uncharacterized protein"/>
    <property type="match status" value="1"/>
</dbReference>
<keyword evidence="8" id="KW-0862">Zinc</keyword>
<dbReference type="SUPFAM" id="SSF57845">
    <property type="entry name" value="B-box zinc-binding domain"/>
    <property type="match status" value="1"/>
</dbReference>
<keyword evidence="4" id="KW-0597">Phosphoprotein</keyword>
<dbReference type="eggNOG" id="KOG2177">
    <property type="taxonomic scope" value="Eukaryota"/>
</dbReference>
<evidence type="ECO:0000256" key="6">
    <source>
        <dbReference type="ARBA" id="ARBA00022737"/>
    </source>
</evidence>
<dbReference type="InterPro" id="IPR050952">
    <property type="entry name" value="TRIM-NHL_E3_ligases"/>
</dbReference>
<protein>
    <recommendedName>
        <fullName evidence="3">RING-type E3 ubiquitin transferase</fullName>
        <ecNumber evidence="3">2.3.2.27</ecNumber>
    </recommendedName>
</protein>
<dbReference type="SUPFAM" id="SSF101898">
    <property type="entry name" value="NHL repeat"/>
    <property type="match status" value="1"/>
</dbReference>
<evidence type="ECO:0000313" key="13">
    <source>
        <dbReference type="EMBL" id="EEN62775.1"/>
    </source>
</evidence>
<evidence type="ECO:0000256" key="10">
    <source>
        <dbReference type="PROSITE-ProRule" id="PRU00504"/>
    </source>
</evidence>
<evidence type="ECO:0000256" key="3">
    <source>
        <dbReference type="ARBA" id="ARBA00012483"/>
    </source>
</evidence>
<dbReference type="EMBL" id="GG666494">
    <property type="protein sequence ID" value="EEN62775.1"/>
    <property type="molecule type" value="Genomic_DNA"/>
</dbReference>
<dbReference type="EC" id="2.3.2.27" evidence="3"/>
<dbReference type="FunFam" id="3.30.160.60:FF:002399">
    <property type="entry name" value="Predicted protein"/>
    <property type="match status" value="1"/>
</dbReference>
<dbReference type="PROSITE" id="PS00518">
    <property type="entry name" value="ZF_RING_1"/>
    <property type="match status" value="1"/>
</dbReference>
<feature type="domain" description="RING-type" evidence="11">
    <location>
        <begin position="19"/>
        <end position="59"/>
    </location>
</feature>
<evidence type="ECO:0000259" key="12">
    <source>
        <dbReference type="PROSITE" id="PS50119"/>
    </source>
</evidence>
<dbReference type="InterPro" id="IPR000315">
    <property type="entry name" value="Znf_B-box"/>
</dbReference>
<dbReference type="Gene3D" id="2.120.10.30">
    <property type="entry name" value="TolB, C-terminal domain"/>
    <property type="match status" value="2"/>
</dbReference>
<dbReference type="InterPro" id="IPR011042">
    <property type="entry name" value="6-blade_b-propeller_TolB-like"/>
</dbReference>
<dbReference type="CDD" id="cd05819">
    <property type="entry name" value="NHL"/>
    <property type="match status" value="1"/>
</dbReference>
<dbReference type="Pfam" id="PF13445">
    <property type="entry name" value="zf-RING_UBOX"/>
    <property type="match status" value="1"/>
</dbReference>
<dbReference type="SUPFAM" id="SSF57850">
    <property type="entry name" value="RING/U-box"/>
    <property type="match status" value="1"/>
</dbReference>
<dbReference type="STRING" id="7739.C3YAM7"/>
<gene>
    <name evidence="13" type="ORF">BRAFLDRAFT_82407</name>
</gene>
<dbReference type="PROSITE" id="PS50089">
    <property type="entry name" value="ZF_RING_2"/>
    <property type="match status" value="1"/>
</dbReference>
<name>C3YAM7_BRAFL</name>
<keyword evidence="5" id="KW-0479">Metal-binding</keyword>
<feature type="domain" description="B box-type" evidence="12">
    <location>
        <begin position="103"/>
        <end position="139"/>
    </location>
</feature>
<dbReference type="SMART" id="SM00336">
    <property type="entry name" value="BBOX"/>
    <property type="match status" value="1"/>
</dbReference>
<dbReference type="GO" id="GO:0008270">
    <property type="term" value="F:zinc ion binding"/>
    <property type="evidence" value="ECO:0007669"/>
    <property type="project" value="UniProtKB-KW"/>
</dbReference>
<proteinExistence type="inferred from homology"/>
<evidence type="ECO:0000256" key="2">
    <source>
        <dbReference type="ARBA" id="ARBA00008518"/>
    </source>
</evidence>
<evidence type="ECO:0000256" key="7">
    <source>
        <dbReference type="ARBA" id="ARBA00022771"/>
    </source>
</evidence>
<sequence>MAVGGDRESLHSLEDLLLCGICLDDFKTPKLLPCGHTFCEKCLENFAKRGRAFCCPNCRRKIDLPHGGIRALPGNFWIGGMRDLLMATKKDDDRRRGGFHEKCLLHKEEGLRYFCLDCERMICAECMVDEHSGHRVSRLKEILAQKLEEAKTLENNTRSIVNSILAQLQDLANDEGGLVRQVDGERAEIHAAAQVALKMIESQKSNLLKQLESEFAVQRSIIFEDKQRLENDLAKLLGAMDSIQEARHTQDIVNLITTIRHLTEYMHMRSRRPVRLPLGTSIQFLPTKLGKEVKLGDIFTATDSFCSSDKEPDSGHDCEPSEKLVSLEPSPVELEKDGTMDPGSPHVVVAPGTPLSPRGTGPTYPRKIQFGRRGTAEGEFEFPFSVAVRDGFVYVLDKSLRTTVQVFDFIGTFFRSFELLGLKANSGGLIVDKDGQAHTTDSDKNHTNMIYTHSADGLSASRKKLSIGYDMIQDAAEIPDEEGFAVAMKGTIVILDKSGQQVSRFSTKVGAKRVALTVSQHNGDVILSLFYESKVKVFDCKGTLRVEFGSKGSGDGQFGQPTGLCVDKEGNIIVADKWNRRVQLFDRDGRFLKVIASAADGLEAPIAVAVGWDGLDGRPTGLCVDKEGNIIVADKWNRREQLFDRDGRFLKVIASAADGLEAPIAVAVGWDGLDGRVAVTDTDKYCIFVFKY</sequence>
<comment type="catalytic activity">
    <reaction evidence="1">
        <text>S-ubiquitinyl-[E2 ubiquitin-conjugating enzyme]-L-cysteine + [acceptor protein]-L-lysine = [E2 ubiquitin-conjugating enzyme]-L-cysteine + N(6)-ubiquitinyl-[acceptor protein]-L-lysine.</text>
        <dbReference type="EC" id="2.3.2.27"/>
    </reaction>
</comment>
<evidence type="ECO:0000256" key="8">
    <source>
        <dbReference type="ARBA" id="ARBA00022833"/>
    </source>
</evidence>
<evidence type="ECO:0000256" key="5">
    <source>
        <dbReference type="ARBA" id="ARBA00022723"/>
    </source>
</evidence>
<dbReference type="PROSITE" id="PS50119">
    <property type="entry name" value="ZF_BBOX"/>
    <property type="match status" value="1"/>
</dbReference>
<accession>C3YAM7</accession>
<evidence type="ECO:0000256" key="4">
    <source>
        <dbReference type="ARBA" id="ARBA00022553"/>
    </source>
</evidence>
<dbReference type="PROSITE" id="PS51125">
    <property type="entry name" value="NHL"/>
    <property type="match status" value="2"/>
</dbReference>
<feature type="repeat" description="NHL" evidence="10">
    <location>
        <begin position="548"/>
        <end position="588"/>
    </location>
</feature>
<comment type="similarity">
    <text evidence="2">Belongs to the TRIM/RBCC family.</text>
</comment>
<keyword evidence="7 9" id="KW-0863">Zinc-finger</keyword>
<keyword evidence="6" id="KW-0677">Repeat</keyword>
<dbReference type="PANTHER" id="PTHR24104:SF25">
    <property type="entry name" value="PROTEIN LIN-41"/>
    <property type="match status" value="1"/>
</dbReference>
<dbReference type="SMART" id="SM00184">
    <property type="entry name" value="RING"/>
    <property type="match status" value="1"/>
</dbReference>
<dbReference type="InterPro" id="IPR001841">
    <property type="entry name" value="Znf_RING"/>
</dbReference>
<dbReference type="InterPro" id="IPR027370">
    <property type="entry name" value="Znf-RING_euk"/>
</dbReference>
<feature type="repeat" description="NHL" evidence="10">
    <location>
        <begin position="618"/>
        <end position="646"/>
    </location>
</feature>
<dbReference type="Gene3D" id="3.30.40.10">
    <property type="entry name" value="Zinc/RING finger domain, C3HC4 (zinc finger)"/>
    <property type="match status" value="1"/>
</dbReference>
<organism>
    <name type="scientific">Branchiostoma floridae</name>
    <name type="common">Florida lancelet</name>
    <name type="synonym">Amphioxus</name>
    <dbReference type="NCBI Taxonomy" id="7739"/>
    <lineage>
        <taxon>Eukaryota</taxon>
        <taxon>Metazoa</taxon>
        <taxon>Chordata</taxon>
        <taxon>Cephalochordata</taxon>
        <taxon>Leptocardii</taxon>
        <taxon>Amphioxiformes</taxon>
        <taxon>Branchiostomatidae</taxon>
        <taxon>Branchiostoma</taxon>
    </lineage>
</organism>
<dbReference type="InterPro" id="IPR013083">
    <property type="entry name" value="Znf_RING/FYVE/PHD"/>
</dbReference>
<dbReference type="Gene3D" id="3.30.160.60">
    <property type="entry name" value="Classic Zinc Finger"/>
    <property type="match status" value="1"/>
</dbReference>
<evidence type="ECO:0000259" key="11">
    <source>
        <dbReference type="PROSITE" id="PS50089"/>
    </source>
</evidence>
<dbReference type="InterPro" id="IPR017907">
    <property type="entry name" value="Znf_RING_CS"/>
</dbReference>
<evidence type="ECO:0000256" key="1">
    <source>
        <dbReference type="ARBA" id="ARBA00000900"/>
    </source>
</evidence>
<dbReference type="GO" id="GO:0061630">
    <property type="term" value="F:ubiquitin protein ligase activity"/>
    <property type="evidence" value="ECO:0007669"/>
    <property type="project" value="UniProtKB-EC"/>
</dbReference>
<dbReference type="Pfam" id="PF01436">
    <property type="entry name" value="NHL"/>
    <property type="match status" value="2"/>
</dbReference>
<dbReference type="AlphaFoldDB" id="C3YAM7"/>